<dbReference type="RefSeq" id="WP_243305459.1">
    <property type="nucleotide sequence ID" value="NZ_JALGBI010000001.1"/>
</dbReference>
<dbReference type="NCBIfam" id="TIGR00847">
    <property type="entry name" value="ccoS"/>
    <property type="match status" value="1"/>
</dbReference>
<reference evidence="2" key="1">
    <citation type="submission" date="2022-03" db="EMBL/GenBank/DDBJ databases">
        <authorList>
            <person name="Woo C.Y."/>
        </authorList>
    </citation>
    <scope>NUCLEOTIDE SEQUENCE</scope>
    <source>
        <strain evidence="2">CYS-02</strain>
    </source>
</reference>
<sequence>MDILFLLIPLSVALVLLILGGLWWAVEHGQFEDVESEGERILRGD</sequence>
<accession>A0A9X2ANY9</accession>
<proteinExistence type="predicted"/>
<dbReference type="EMBL" id="JALGBI010000001">
    <property type="protein sequence ID" value="MCJ0762892.1"/>
    <property type="molecule type" value="Genomic_DNA"/>
</dbReference>
<evidence type="ECO:0000313" key="3">
    <source>
        <dbReference type="Proteomes" id="UP001139447"/>
    </source>
</evidence>
<keyword evidence="1" id="KW-1133">Transmembrane helix</keyword>
<evidence type="ECO:0000313" key="2">
    <source>
        <dbReference type="EMBL" id="MCJ0762892.1"/>
    </source>
</evidence>
<dbReference type="PANTHER" id="PTHR41532">
    <property type="entry name" value="FIXS PROTEIN"/>
    <property type="match status" value="1"/>
</dbReference>
<dbReference type="Pfam" id="PF03597">
    <property type="entry name" value="FixS"/>
    <property type="match status" value="1"/>
</dbReference>
<feature type="transmembrane region" description="Helical" evidence="1">
    <location>
        <begin position="6"/>
        <end position="26"/>
    </location>
</feature>
<name>A0A9X2ANY9_9BURK</name>
<keyword evidence="1" id="KW-0472">Membrane</keyword>
<dbReference type="PANTHER" id="PTHR41532:SF1">
    <property type="entry name" value="FIXS PROTEIN"/>
    <property type="match status" value="1"/>
</dbReference>
<evidence type="ECO:0000256" key="1">
    <source>
        <dbReference type="SAM" id="Phobius"/>
    </source>
</evidence>
<protein>
    <submittedName>
        <fullName evidence="2">Cbb3-type cytochrome oxidase assembly protein CcoS</fullName>
    </submittedName>
</protein>
<comment type="caution">
    <text evidence="2">The sequence shown here is derived from an EMBL/GenBank/DDBJ whole genome shotgun (WGS) entry which is preliminary data.</text>
</comment>
<keyword evidence="1" id="KW-0812">Transmembrane</keyword>
<dbReference type="InterPro" id="IPR004714">
    <property type="entry name" value="Cyt_oxidase_maturation_cbb3"/>
</dbReference>
<organism evidence="2 3">
    <name type="scientific">Variovorax terrae</name>
    <dbReference type="NCBI Taxonomy" id="2923278"/>
    <lineage>
        <taxon>Bacteria</taxon>
        <taxon>Pseudomonadati</taxon>
        <taxon>Pseudomonadota</taxon>
        <taxon>Betaproteobacteria</taxon>
        <taxon>Burkholderiales</taxon>
        <taxon>Comamonadaceae</taxon>
        <taxon>Variovorax</taxon>
    </lineage>
</organism>
<dbReference type="AlphaFoldDB" id="A0A9X2ANY9"/>
<keyword evidence="3" id="KW-1185">Reference proteome</keyword>
<dbReference type="Proteomes" id="UP001139447">
    <property type="component" value="Unassembled WGS sequence"/>
</dbReference>
<gene>
    <name evidence="2" type="primary">ccoS</name>
    <name evidence="2" type="ORF">MMF98_06680</name>
</gene>